<comment type="caution">
    <text evidence="2">The sequence shown here is derived from an EMBL/GenBank/DDBJ whole genome shotgun (WGS) entry which is preliminary data.</text>
</comment>
<gene>
    <name evidence="2" type="ORF">EYF80_067156</name>
</gene>
<evidence type="ECO:0000256" key="1">
    <source>
        <dbReference type="SAM" id="MobiDB-lite"/>
    </source>
</evidence>
<reference evidence="2 3" key="1">
    <citation type="submission" date="2019-03" db="EMBL/GenBank/DDBJ databases">
        <title>First draft genome of Liparis tanakae, snailfish: a comprehensive survey of snailfish specific genes.</title>
        <authorList>
            <person name="Kim W."/>
            <person name="Song I."/>
            <person name="Jeong J.-H."/>
            <person name="Kim D."/>
            <person name="Kim S."/>
            <person name="Ryu S."/>
            <person name="Song J.Y."/>
            <person name="Lee S.K."/>
        </authorList>
    </citation>
    <scope>NUCLEOTIDE SEQUENCE [LARGE SCALE GENOMIC DNA]</scope>
    <source>
        <tissue evidence="2">Muscle</tissue>
    </source>
</reference>
<accession>A0A4Z2E2X7</accession>
<dbReference type="Proteomes" id="UP000314294">
    <property type="component" value="Unassembled WGS sequence"/>
</dbReference>
<sequence length="67" mass="7617">MERKRRRQHLTPSGERLEVMEGVLRRVEAAGGGSARLIAHAQRQLSEVRTPAPRTRTDDGTDARRRL</sequence>
<organism evidence="2 3">
    <name type="scientific">Liparis tanakae</name>
    <name type="common">Tanaka's snailfish</name>
    <dbReference type="NCBI Taxonomy" id="230148"/>
    <lineage>
        <taxon>Eukaryota</taxon>
        <taxon>Metazoa</taxon>
        <taxon>Chordata</taxon>
        <taxon>Craniata</taxon>
        <taxon>Vertebrata</taxon>
        <taxon>Euteleostomi</taxon>
        <taxon>Actinopterygii</taxon>
        <taxon>Neopterygii</taxon>
        <taxon>Teleostei</taxon>
        <taxon>Neoteleostei</taxon>
        <taxon>Acanthomorphata</taxon>
        <taxon>Eupercaria</taxon>
        <taxon>Perciformes</taxon>
        <taxon>Cottioidei</taxon>
        <taxon>Cottales</taxon>
        <taxon>Liparidae</taxon>
        <taxon>Liparis</taxon>
    </lineage>
</organism>
<evidence type="ECO:0000313" key="2">
    <source>
        <dbReference type="EMBL" id="TNN22732.1"/>
    </source>
</evidence>
<name>A0A4Z2E2X7_9TELE</name>
<evidence type="ECO:0000313" key="3">
    <source>
        <dbReference type="Proteomes" id="UP000314294"/>
    </source>
</evidence>
<feature type="region of interest" description="Disordered" evidence="1">
    <location>
        <begin position="42"/>
        <end position="67"/>
    </location>
</feature>
<dbReference type="AlphaFoldDB" id="A0A4Z2E2X7"/>
<proteinExistence type="predicted"/>
<feature type="compositionally biased region" description="Basic and acidic residues" evidence="1">
    <location>
        <begin position="55"/>
        <end position="67"/>
    </location>
</feature>
<dbReference type="EMBL" id="SRLO01021243">
    <property type="protein sequence ID" value="TNN22732.1"/>
    <property type="molecule type" value="Genomic_DNA"/>
</dbReference>
<keyword evidence="3" id="KW-1185">Reference proteome</keyword>
<protein>
    <submittedName>
        <fullName evidence="2">Uncharacterized protein</fullName>
    </submittedName>
</protein>